<evidence type="ECO:0000313" key="2">
    <source>
        <dbReference type="EMBL" id="GJT37938.1"/>
    </source>
</evidence>
<dbReference type="InterPro" id="IPR055411">
    <property type="entry name" value="LRR_FXL15/At3g58940/PEG3-like"/>
</dbReference>
<sequence>MEERVNKTRRLIRRQQQLQDVPELIHQIQSLLPPDQAARTCVLSKSWQYAFSTSPTLRLQQPVKSFLNKQQQQERRRYARFISRTLRRYHRDNLPIITCHLHFAIHKHKSASRAENWIKKLLTSKTCLKELCLTILPAIASYTLPDVLFSSEKLDKLSLQLDSQSKIYSLHISSNPVINCVNLRVLELLDVHITQDGLHNLLSSCKLLEKINLKLPNRLKKIKFDPHIEWLPYGNLGYQMCFVEEIDDTSEARANKEQFELHMMLVDAIDDMFFLKMRAALNLSSKFKIELECYGFMVPFDIDDVRRRITFPATNVEKLLLVEYSPENSLDKSLLIDVLFSICRPNQVEVSYDFAHNVANYFSVVEKKTGNVYWPHVEIRDPEDGQWETLSTSTISLLDELFHCAHLNPVIDILVSE</sequence>
<dbReference type="InterPro" id="IPR036047">
    <property type="entry name" value="F-box-like_dom_sf"/>
</dbReference>
<dbReference type="SUPFAM" id="SSF52047">
    <property type="entry name" value="RNI-like"/>
    <property type="match status" value="1"/>
</dbReference>
<dbReference type="PANTHER" id="PTHR31639">
    <property type="entry name" value="F-BOX PROTEIN-LIKE"/>
    <property type="match status" value="1"/>
</dbReference>
<evidence type="ECO:0000313" key="3">
    <source>
        <dbReference type="Proteomes" id="UP001151760"/>
    </source>
</evidence>
<feature type="domain" description="F-box/LRR-repeat protein 15/At3g58940/PEG3-like LRR" evidence="1">
    <location>
        <begin position="116"/>
        <end position="215"/>
    </location>
</feature>
<gene>
    <name evidence="2" type="ORF">Tco_0937803</name>
</gene>
<dbReference type="Proteomes" id="UP001151760">
    <property type="component" value="Unassembled WGS sequence"/>
</dbReference>
<organism evidence="2 3">
    <name type="scientific">Tanacetum coccineum</name>
    <dbReference type="NCBI Taxonomy" id="301880"/>
    <lineage>
        <taxon>Eukaryota</taxon>
        <taxon>Viridiplantae</taxon>
        <taxon>Streptophyta</taxon>
        <taxon>Embryophyta</taxon>
        <taxon>Tracheophyta</taxon>
        <taxon>Spermatophyta</taxon>
        <taxon>Magnoliopsida</taxon>
        <taxon>eudicotyledons</taxon>
        <taxon>Gunneridae</taxon>
        <taxon>Pentapetalae</taxon>
        <taxon>asterids</taxon>
        <taxon>campanulids</taxon>
        <taxon>Asterales</taxon>
        <taxon>Asteraceae</taxon>
        <taxon>Asteroideae</taxon>
        <taxon>Anthemideae</taxon>
        <taxon>Anthemidinae</taxon>
        <taxon>Tanacetum</taxon>
    </lineage>
</organism>
<keyword evidence="3" id="KW-1185">Reference proteome</keyword>
<evidence type="ECO:0000259" key="1">
    <source>
        <dbReference type="Pfam" id="PF24758"/>
    </source>
</evidence>
<reference evidence="2" key="1">
    <citation type="journal article" date="2022" name="Int. J. Mol. Sci.">
        <title>Draft Genome of Tanacetum Coccineum: Genomic Comparison of Closely Related Tanacetum-Family Plants.</title>
        <authorList>
            <person name="Yamashiro T."/>
            <person name="Shiraishi A."/>
            <person name="Nakayama K."/>
            <person name="Satake H."/>
        </authorList>
    </citation>
    <scope>NUCLEOTIDE SEQUENCE</scope>
</reference>
<dbReference type="SUPFAM" id="SSF81383">
    <property type="entry name" value="F-box domain"/>
    <property type="match status" value="1"/>
</dbReference>
<comment type="caution">
    <text evidence="2">The sequence shown here is derived from an EMBL/GenBank/DDBJ whole genome shotgun (WGS) entry which is preliminary data.</text>
</comment>
<dbReference type="Pfam" id="PF24758">
    <property type="entry name" value="LRR_At5g56370"/>
    <property type="match status" value="1"/>
</dbReference>
<dbReference type="PANTHER" id="PTHR31639:SF42">
    <property type="entry name" value="OS02G0160200 PROTEIN"/>
    <property type="match status" value="1"/>
</dbReference>
<proteinExistence type="predicted"/>
<protein>
    <submittedName>
        <fullName evidence="2">Acyl carrier protein 1, chloroplastic-like protein</fullName>
    </submittedName>
</protein>
<accession>A0ABQ5DH86</accession>
<reference evidence="2" key="2">
    <citation type="submission" date="2022-01" db="EMBL/GenBank/DDBJ databases">
        <authorList>
            <person name="Yamashiro T."/>
            <person name="Shiraishi A."/>
            <person name="Satake H."/>
            <person name="Nakayama K."/>
        </authorList>
    </citation>
    <scope>NUCLEOTIDE SEQUENCE</scope>
</reference>
<dbReference type="EMBL" id="BQNB010015264">
    <property type="protein sequence ID" value="GJT37938.1"/>
    <property type="molecule type" value="Genomic_DNA"/>
</dbReference>
<name>A0ABQ5DH86_9ASTR</name>